<dbReference type="STRING" id="644282.Deba_2035"/>
<sequence>MRHIFEILRNTHSYSRPNKNLGARLAVLALAALLALGGCAGPSVKPADIQLPPQEAARYLGRHWRLDPAAQARLTKDFWRQYFACWQDPRPEEGLVAMVDEFADKTAQPGLGENLLPRDPAWVEALEANAALASYPNAARPGLTVGWLNLRVLPTDRPSVGEANAPGDLTFDRLQQSLLPPNLPVYVHHQSRDGAWLLVQTPIAWGWLPSRQVAAVSQAQQRRWRAAGFMAFLADDQPVNDRDGRFLFMAGLGCLLPVAENGHGALAAVADQHGNAVIVEAHFDRRWATPHPLPLTAVNLAAVIDGQLGRPYGWGGLFGNRDCSATLQDVFRVFGLWLPRNSGDQAETGRRLGLAGQSAARKEATIVAEGLPGLTILWMPGHVMLYLGDDNGRPVAFHNAWSLRLRDFWGNQGRAILGRALITTLRPGDDLPDLVKPDGVLVNRLEAMTLLVEPSDVLTIR</sequence>
<dbReference type="RefSeq" id="WP_013258841.1">
    <property type="nucleotide sequence ID" value="NC_014365.1"/>
</dbReference>
<gene>
    <name evidence="6" type="ordered locus">Deba_2035</name>
</gene>
<keyword evidence="7" id="KW-1185">Reference proteome</keyword>
<evidence type="ECO:0000256" key="4">
    <source>
        <dbReference type="ARBA" id="ARBA00022807"/>
    </source>
</evidence>
<keyword evidence="2" id="KW-0645">Protease</keyword>
<dbReference type="KEGG" id="dbr:Deba_2035"/>
<dbReference type="PIRSF" id="PIRSF019015">
    <property type="entry name" value="P60_peptidase_YkfC"/>
    <property type="match status" value="1"/>
</dbReference>
<evidence type="ECO:0000313" key="7">
    <source>
        <dbReference type="Proteomes" id="UP000009047"/>
    </source>
</evidence>
<dbReference type="Pfam" id="PF12912">
    <property type="entry name" value="N_NLPC_P60"/>
    <property type="match status" value="1"/>
</dbReference>
<keyword evidence="3" id="KW-0378">Hydrolase</keyword>
<evidence type="ECO:0000313" key="6">
    <source>
        <dbReference type="EMBL" id="ADK85400.1"/>
    </source>
</evidence>
<dbReference type="Pfam" id="PF12914">
    <property type="entry name" value="SH3_7"/>
    <property type="match status" value="1"/>
</dbReference>
<dbReference type="InterPro" id="IPR038765">
    <property type="entry name" value="Papain-like_cys_pep_sf"/>
</dbReference>
<dbReference type="Gene3D" id="3.90.1720.10">
    <property type="entry name" value="endopeptidase domain like (from Nostoc punctiforme)"/>
    <property type="match status" value="1"/>
</dbReference>
<dbReference type="Proteomes" id="UP000009047">
    <property type="component" value="Chromosome"/>
</dbReference>
<evidence type="ECO:0000256" key="3">
    <source>
        <dbReference type="ARBA" id="ARBA00022801"/>
    </source>
</evidence>
<reference evidence="6 7" key="1">
    <citation type="journal article" date="2010" name="Stand. Genomic Sci.">
        <title>Complete genome sequence of Desulfarculus baarsii type strain (2st14).</title>
        <authorList>
            <person name="Sun H."/>
            <person name="Spring S."/>
            <person name="Lapidus A."/>
            <person name="Davenport K."/>
            <person name="Del Rio T.G."/>
            <person name="Tice H."/>
            <person name="Nolan M."/>
            <person name="Copeland A."/>
            <person name="Cheng J.F."/>
            <person name="Lucas S."/>
            <person name="Tapia R."/>
            <person name="Goodwin L."/>
            <person name="Pitluck S."/>
            <person name="Ivanova N."/>
            <person name="Pagani I."/>
            <person name="Mavromatis K."/>
            <person name="Ovchinnikova G."/>
            <person name="Pati A."/>
            <person name="Chen A."/>
            <person name="Palaniappan K."/>
            <person name="Hauser L."/>
            <person name="Chang Y.J."/>
            <person name="Jeffries C.D."/>
            <person name="Detter J.C."/>
            <person name="Han C."/>
            <person name="Rohde M."/>
            <person name="Brambilla E."/>
            <person name="Goker M."/>
            <person name="Woyke T."/>
            <person name="Bristow J."/>
            <person name="Eisen J.A."/>
            <person name="Markowitz V."/>
            <person name="Hugenholtz P."/>
            <person name="Kyrpides N.C."/>
            <person name="Klenk H.P."/>
            <person name="Land M."/>
        </authorList>
    </citation>
    <scope>NUCLEOTIDE SEQUENCE [LARGE SCALE GENOMIC DNA]</scope>
    <source>
        <strain evidence="7">ATCC 33931 / DSM 2075 / LMG 7858 / VKM B-1802 / 2st14</strain>
    </source>
</reference>
<evidence type="ECO:0000256" key="1">
    <source>
        <dbReference type="ARBA" id="ARBA00007074"/>
    </source>
</evidence>
<dbReference type="Pfam" id="PF00877">
    <property type="entry name" value="NLPC_P60"/>
    <property type="match status" value="1"/>
</dbReference>
<dbReference type="SUPFAM" id="SSF54001">
    <property type="entry name" value="Cysteine proteinases"/>
    <property type="match status" value="1"/>
</dbReference>
<accession>E1QI83</accession>
<keyword evidence="4" id="KW-0788">Thiol protease</keyword>
<protein>
    <submittedName>
        <fullName evidence="6">NLP/P60 protein</fullName>
    </submittedName>
</protein>
<dbReference type="EMBL" id="CP002085">
    <property type="protein sequence ID" value="ADK85400.1"/>
    <property type="molecule type" value="Genomic_DNA"/>
</dbReference>
<dbReference type="InterPro" id="IPR027017">
    <property type="entry name" value="P60_peptidase_YkfC"/>
</dbReference>
<dbReference type="GO" id="GO:0008234">
    <property type="term" value="F:cysteine-type peptidase activity"/>
    <property type="evidence" value="ECO:0007669"/>
    <property type="project" value="UniProtKB-KW"/>
</dbReference>
<dbReference type="InterPro" id="IPR039439">
    <property type="entry name" value="SH3b1_dom"/>
</dbReference>
<evidence type="ECO:0000259" key="5">
    <source>
        <dbReference type="PROSITE" id="PS51935"/>
    </source>
</evidence>
<dbReference type="Pfam" id="PF12913">
    <property type="entry name" value="SH3_6"/>
    <property type="match status" value="1"/>
</dbReference>
<organism evidence="6 7">
    <name type="scientific">Desulfarculus baarsii (strain ATCC 33931 / DSM 2075 / LMG 7858 / VKM B-1802 / 2st14)</name>
    <dbReference type="NCBI Taxonomy" id="644282"/>
    <lineage>
        <taxon>Bacteria</taxon>
        <taxon>Pseudomonadati</taxon>
        <taxon>Thermodesulfobacteriota</taxon>
        <taxon>Desulfarculia</taxon>
        <taxon>Desulfarculales</taxon>
        <taxon>Desulfarculaceae</taxon>
        <taxon>Desulfarculus</taxon>
    </lineage>
</organism>
<dbReference type="PROSITE" id="PS51935">
    <property type="entry name" value="NLPC_P60"/>
    <property type="match status" value="1"/>
</dbReference>
<dbReference type="HOGENOM" id="CLU_028171_1_0_7"/>
<dbReference type="InterPro" id="IPR000064">
    <property type="entry name" value="NLP_P60_dom"/>
</dbReference>
<dbReference type="InterPro" id="IPR026864">
    <property type="entry name" value="SH3b2-type_SH3"/>
</dbReference>
<dbReference type="eggNOG" id="COG0791">
    <property type="taxonomic scope" value="Bacteria"/>
</dbReference>
<proteinExistence type="inferred from homology"/>
<name>E1QI83_DESB2</name>
<dbReference type="GO" id="GO:0006508">
    <property type="term" value="P:proteolysis"/>
    <property type="evidence" value="ECO:0007669"/>
    <property type="project" value="UniProtKB-KW"/>
</dbReference>
<comment type="similarity">
    <text evidence="1">Belongs to the peptidase C40 family.</text>
</comment>
<evidence type="ECO:0000256" key="2">
    <source>
        <dbReference type="ARBA" id="ARBA00022670"/>
    </source>
</evidence>
<dbReference type="OrthoDB" id="9799970at2"/>
<dbReference type="InterPro" id="IPR025606">
    <property type="entry name" value="NLPC/P60_N_dom"/>
</dbReference>
<feature type="domain" description="NlpC/P60" evidence="5">
    <location>
        <begin position="294"/>
        <end position="420"/>
    </location>
</feature>
<dbReference type="AlphaFoldDB" id="E1QI83"/>